<keyword evidence="2" id="KW-1185">Reference proteome</keyword>
<comment type="caution">
    <text evidence="1">The sequence shown here is derived from an EMBL/GenBank/DDBJ whole genome shotgun (WGS) entry which is preliminary data.</text>
</comment>
<dbReference type="EMBL" id="LANI01000001">
    <property type="protein sequence ID" value="KKJ78637.1"/>
    <property type="molecule type" value="Genomic_DNA"/>
</dbReference>
<name>A0A0M2R9X5_9PROT</name>
<gene>
    <name evidence="1" type="ORF">WH95_00615</name>
</gene>
<accession>A0A0M2R9X5</accession>
<reference evidence="1 2" key="1">
    <citation type="submission" date="2015-03" db="EMBL/GenBank/DDBJ databases">
        <title>Genome sequence of Kiloniella sp. P1-1, isolated from the gut microflora of Pacific white shrimp, Penaeus vannamei.</title>
        <authorList>
            <person name="Shao Z."/>
            <person name="Wang L."/>
            <person name="Li X."/>
        </authorList>
    </citation>
    <scope>NUCLEOTIDE SEQUENCE [LARGE SCALE GENOMIC DNA]</scope>
    <source>
        <strain evidence="1 2">P1-1</strain>
    </source>
</reference>
<organism evidence="1 2">
    <name type="scientific">Kiloniella litopenaei</name>
    <dbReference type="NCBI Taxonomy" id="1549748"/>
    <lineage>
        <taxon>Bacteria</taxon>
        <taxon>Pseudomonadati</taxon>
        <taxon>Pseudomonadota</taxon>
        <taxon>Alphaproteobacteria</taxon>
        <taxon>Rhodospirillales</taxon>
        <taxon>Kiloniellaceae</taxon>
        <taxon>Kiloniella</taxon>
    </lineage>
</organism>
<protein>
    <submittedName>
        <fullName evidence="1">Uncharacterized protein</fullName>
    </submittedName>
</protein>
<evidence type="ECO:0000313" key="1">
    <source>
        <dbReference type="EMBL" id="KKJ78637.1"/>
    </source>
</evidence>
<dbReference type="Proteomes" id="UP000034491">
    <property type="component" value="Unassembled WGS sequence"/>
</dbReference>
<evidence type="ECO:0000313" key="2">
    <source>
        <dbReference type="Proteomes" id="UP000034491"/>
    </source>
</evidence>
<sequence length="144" mass="16766">MQKIFIITLISIFLTFQAKAEPLTKEMLEKVFTSYGMIIQAQQIYKKCNYLSSEEIKKLNTDISIITKGLELEIPRSTIYLVLKRDVETSQYLEEITSIVTNRVKTHHSYKCSRKMLETLNIAKENARVWSQVILKTWNNDTVG</sequence>
<dbReference type="RefSeq" id="WP_046501640.1">
    <property type="nucleotide sequence ID" value="NZ_LANI01000001.1"/>
</dbReference>
<proteinExistence type="predicted"/>
<dbReference type="AlphaFoldDB" id="A0A0M2R9X5"/>